<dbReference type="AlphaFoldDB" id="A0AAD5M4T2"/>
<comment type="caution">
    <text evidence="1">The sequence shown here is derived from an EMBL/GenBank/DDBJ whole genome shotgun (WGS) entry which is preliminary data.</text>
</comment>
<dbReference type="Proteomes" id="UP001209570">
    <property type="component" value="Unassembled WGS sequence"/>
</dbReference>
<sequence length="284" mass="32114">MSATCASRDAANASVLSASDAFELATTWAPMLQNCIGLDVDVANEVFSEPHEYEWVNVLIGHVGSPGQQDQQAFAARASVIRTSPERINSLVRRIRNASDSVCDIQALYPTVHSPWQHVSQLELPIVHHTALLRIDWMQARDMGAFVQDILRLRDELRWTLQIDPEHSRVNREDVIAIEARPPGRPFLTALAIESDFEREDIATIIQHSAKTLRWVSVESDEDLIQWRPSMDAIVAMLSVVSHSRRKDSQQFHAVSRLDRDVVTLIASFLEQELRIPTQEQLIL</sequence>
<reference evidence="1" key="1">
    <citation type="submission" date="2021-12" db="EMBL/GenBank/DDBJ databases">
        <title>Prjna785345.</title>
        <authorList>
            <person name="Rujirawat T."/>
            <person name="Krajaejun T."/>
        </authorList>
    </citation>
    <scope>NUCLEOTIDE SEQUENCE</scope>
    <source>
        <strain evidence="1">Pi057C3</strain>
    </source>
</reference>
<gene>
    <name evidence="1" type="ORF">P43SY_001474</name>
</gene>
<accession>A0AAD5M4T2</accession>
<evidence type="ECO:0000313" key="1">
    <source>
        <dbReference type="EMBL" id="KAJ0404354.1"/>
    </source>
</evidence>
<name>A0AAD5M4T2_PYTIN</name>
<dbReference type="EMBL" id="JAKCXM010000064">
    <property type="protein sequence ID" value="KAJ0404354.1"/>
    <property type="molecule type" value="Genomic_DNA"/>
</dbReference>
<proteinExistence type="predicted"/>
<protein>
    <submittedName>
        <fullName evidence="1">Uncharacterized protein</fullName>
    </submittedName>
</protein>
<evidence type="ECO:0000313" key="2">
    <source>
        <dbReference type="Proteomes" id="UP001209570"/>
    </source>
</evidence>
<keyword evidence="2" id="KW-1185">Reference proteome</keyword>
<organism evidence="1 2">
    <name type="scientific">Pythium insidiosum</name>
    <name type="common">Pythiosis disease agent</name>
    <dbReference type="NCBI Taxonomy" id="114742"/>
    <lineage>
        <taxon>Eukaryota</taxon>
        <taxon>Sar</taxon>
        <taxon>Stramenopiles</taxon>
        <taxon>Oomycota</taxon>
        <taxon>Peronosporomycetes</taxon>
        <taxon>Pythiales</taxon>
        <taxon>Pythiaceae</taxon>
        <taxon>Pythium</taxon>
    </lineage>
</organism>